<comment type="caution">
    <text evidence="3">The sequence shown here is derived from an EMBL/GenBank/DDBJ whole genome shotgun (WGS) entry which is preliminary data.</text>
</comment>
<dbReference type="PANTHER" id="PTHR35176">
    <property type="entry name" value="HEME OXYGENASE HI_0854-RELATED"/>
    <property type="match status" value="1"/>
</dbReference>
<protein>
    <submittedName>
        <fullName evidence="3">PPOX class F420-dependent oxidoreductase</fullName>
    </submittedName>
</protein>
<gene>
    <name evidence="3" type="ORF">GCM10023318_09490</name>
</gene>
<dbReference type="Gene3D" id="2.30.110.10">
    <property type="entry name" value="Electron Transport, Fmn-binding Protein, Chain A"/>
    <property type="match status" value="1"/>
</dbReference>
<feature type="domain" description="Pyridoxamine 5'-phosphate oxidase N-terminal" evidence="2">
    <location>
        <begin position="21"/>
        <end position="143"/>
    </location>
</feature>
<evidence type="ECO:0000256" key="1">
    <source>
        <dbReference type="ARBA" id="ARBA00023002"/>
    </source>
</evidence>
<dbReference type="NCBIfam" id="TIGR03618">
    <property type="entry name" value="Rv1155_F420"/>
    <property type="match status" value="1"/>
</dbReference>
<organism evidence="3 4">
    <name type="scientific">Nocardia callitridis</name>
    <dbReference type="NCBI Taxonomy" id="648753"/>
    <lineage>
        <taxon>Bacteria</taxon>
        <taxon>Bacillati</taxon>
        <taxon>Actinomycetota</taxon>
        <taxon>Actinomycetes</taxon>
        <taxon>Mycobacteriales</taxon>
        <taxon>Nocardiaceae</taxon>
        <taxon>Nocardia</taxon>
    </lineage>
</organism>
<dbReference type="InterPro" id="IPR052019">
    <property type="entry name" value="F420H2_bilvrd_red/Heme_oxyg"/>
</dbReference>
<dbReference type="Proteomes" id="UP001500603">
    <property type="component" value="Unassembled WGS sequence"/>
</dbReference>
<name>A0ABP9JXW7_9NOCA</name>
<evidence type="ECO:0000313" key="3">
    <source>
        <dbReference type="EMBL" id="GAA5045342.1"/>
    </source>
</evidence>
<keyword evidence="1" id="KW-0560">Oxidoreductase</keyword>
<accession>A0ABP9JXW7</accession>
<dbReference type="InterPro" id="IPR019920">
    <property type="entry name" value="F420-binding_dom_put"/>
</dbReference>
<keyword evidence="4" id="KW-1185">Reference proteome</keyword>
<dbReference type="SUPFAM" id="SSF50475">
    <property type="entry name" value="FMN-binding split barrel"/>
    <property type="match status" value="1"/>
</dbReference>
<dbReference type="InterPro" id="IPR012349">
    <property type="entry name" value="Split_barrel_FMN-bd"/>
</dbReference>
<dbReference type="Pfam" id="PF01243">
    <property type="entry name" value="PNPOx_N"/>
    <property type="match status" value="1"/>
</dbReference>
<dbReference type="EMBL" id="BAABJM010000001">
    <property type="protein sequence ID" value="GAA5045342.1"/>
    <property type="molecule type" value="Genomic_DNA"/>
</dbReference>
<reference evidence="4" key="1">
    <citation type="journal article" date="2019" name="Int. J. Syst. Evol. Microbiol.">
        <title>The Global Catalogue of Microorganisms (GCM) 10K type strain sequencing project: providing services to taxonomists for standard genome sequencing and annotation.</title>
        <authorList>
            <consortium name="The Broad Institute Genomics Platform"/>
            <consortium name="The Broad Institute Genome Sequencing Center for Infectious Disease"/>
            <person name="Wu L."/>
            <person name="Ma J."/>
        </authorList>
    </citation>
    <scope>NUCLEOTIDE SEQUENCE [LARGE SCALE GENOMIC DNA]</scope>
    <source>
        <strain evidence="4">JCM 18298</strain>
    </source>
</reference>
<dbReference type="PANTHER" id="PTHR35176:SF6">
    <property type="entry name" value="HEME OXYGENASE HI_0854-RELATED"/>
    <property type="match status" value="1"/>
</dbReference>
<sequence length="147" mass="16096">MSREAALHRGMTSSDDAAVVLDERAKELISGKAFATVATLDEDGAPHTSVVFVGLDGDTLVFSTTAQRRKARNLARDPRIGVTVFDQDNPYRTVDIQGIAELVDDTDRVWSYALTQKYIGEPPPAEPARVRRLVVRVAPRKITGFGD</sequence>
<proteinExistence type="predicted"/>
<evidence type="ECO:0000259" key="2">
    <source>
        <dbReference type="Pfam" id="PF01243"/>
    </source>
</evidence>
<dbReference type="InterPro" id="IPR011576">
    <property type="entry name" value="Pyridox_Oxase_N"/>
</dbReference>
<evidence type="ECO:0000313" key="4">
    <source>
        <dbReference type="Proteomes" id="UP001500603"/>
    </source>
</evidence>